<organism evidence="2 3">
    <name type="scientific">Gossypium raimondii</name>
    <name type="common">Peruvian cotton</name>
    <name type="synonym">Gossypium klotzschianum subsp. raimondii</name>
    <dbReference type="NCBI Taxonomy" id="29730"/>
    <lineage>
        <taxon>Eukaryota</taxon>
        <taxon>Viridiplantae</taxon>
        <taxon>Streptophyta</taxon>
        <taxon>Embryophyta</taxon>
        <taxon>Tracheophyta</taxon>
        <taxon>Spermatophyta</taxon>
        <taxon>Magnoliopsida</taxon>
        <taxon>eudicotyledons</taxon>
        <taxon>Gunneridae</taxon>
        <taxon>Pentapetalae</taxon>
        <taxon>rosids</taxon>
        <taxon>malvids</taxon>
        <taxon>Malvales</taxon>
        <taxon>Malvaceae</taxon>
        <taxon>Malvoideae</taxon>
        <taxon>Gossypium</taxon>
    </lineage>
</organism>
<accession>A0A0D2W6L2</accession>
<gene>
    <name evidence="2" type="ORF">B456_013G160600</name>
</gene>
<keyword evidence="1" id="KW-0812">Transmembrane</keyword>
<feature type="transmembrane region" description="Helical" evidence="1">
    <location>
        <begin position="12"/>
        <end position="30"/>
    </location>
</feature>
<evidence type="ECO:0000313" key="2">
    <source>
        <dbReference type="EMBL" id="KJB81780.1"/>
    </source>
</evidence>
<protein>
    <submittedName>
        <fullName evidence="2">Uncharacterized protein</fullName>
    </submittedName>
</protein>
<evidence type="ECO:0000256" key="1">
    <source>
        <dbReference type="SAM" id="Phobius"/>
    </source>
</evidence>
<feature type="transmembrane region" description="Helical" evidence="1">
    <location>
        <begin position="50"/>
        <end position="69"/>
    </location>
</feature>
<dbReference type="Proteomes" id="UP000032304">
    <property type="component" value="Chromosome 13"/>
</dbReference>
<proteinExistence type="predicted"/>
<keyword evidence="3" id="KW-1185">Reference proteome</keyword>
<dbReference type="EMBL" id="CM001752">
    <property type="protein sequence ID" value="KJB81780.1"/>
    <property type="molecule type" value="Genomic_DNA"/>
</dbReference>
<dbReference type="Gramene" id="KJB81780">
    <property type="protein sequence ID" value="KJB81780"/>
    <property type="gene ID" value="B456_013G160600"/>
</dbReference>
<dbReference type="AlphaFoldDB" id="A0A0D2W6L2"/>
<keyword evidence="1" id="KW-0472">Membrane</keyword>
<sequence>MISTYTEGCKILLELGGWCSFMNTFLLALIRDSCILILWHQLILEWQGGLVSLLSLRIGSVLGLLAVILH</sequence>
<name>A0A0D2W6L2_GOSRA</name>
<reference evidence="2 3" key="1">
    <citation type="journal article" date="2012" name="Nature">
        <title>Repeated polyploidization of Gossypium genomes and the evolution of spinnable cotton fibres.</title>
        <authorList>
            <person name="Paterson A.H."/>
            <person name="Wendel J.F."/>
            <person name="Gundlach H."/>
            <person name="Guo H."/>
            <person name="Jenkins J."/>
            <person name="Jin D."/>
            <person name="Llewellyn D."/>
            <person name="Showmaker K.C."/>
            <person name="Shu S."/>
            <person name="Udall J."/>
            <person name="Yoo M.J."/>
            <person name="Byers R."/>
            <person name="Chen W."/>
            <person name="Doron-Faigenboim A."/>
            <person name="Duke M.V."/>
            <person name="Gong L."/>
            <person name="Grimwood J."/>
            <person name="Grover C."/>
            <person name="Grupp K."/>
            <person name="Hu G."/>
            <person name="Lee T.H."/>
            <person name="Li J."/>
            <person name="Lin L."/>
            <person name="Liu T."/>
            <person name="Marler B.S."/>
            <person name="Page J.T."/>
            <person name="Roberts A.W."/>
            <person name="Romanel E."/>
            <person name="Sanders W.S."/>
            <person name="Szadkowski E."/>
            <person name="Tan X."/>
            <person name="Tang H."/>
            <person name="Xu C."/>
            <person name="Wang J."/>
            <person name="Wang Z."/>
            <person name="Zhang D."/>
            <person name="Zhang L."/>
            <person name="Ashrafi H."/>
            <person name="Bedon F."/>
            <person name="Bowers J.E."/>
            <person name="Brubaker C.L."/>
            <person name="Chee P.W."/>
            <person name="Das S."/>
            <person name="Gingle A.R."/>
            <person name="Haigler C.H."/>
            <person name="Harker D."/>
            <person name="Hoffmann L.V."/>
            <person name="Hovav R."/>
            <person name="Jones D.C."/>
            <person name="Lemke C."/>
            <person name="Mansoor S."/>
            <person name="ur Rahman M."/>
            <person name="Rainville L.N."/>
            <person name="Rambani A."/>
            <person name="Reddy U.K."/>
            <person name="Rong J.K."/>
            <person name="Saranga Y."/>
            <person name="Scheffler B.E."/>
            <person name="Scheffler J.A."/>
            <person name="Stelly D.M."/>
            <person name="Triplett B.A."/>
            <person name="Van Deynze A."/>
            <person name="Vaslin M.F."/>
            <person name="Waghmare V.N."/>
            <person name="Walford S.A."/>
            <person name="Wright R.J."/>
            <person name="Zaki E.A."/>
            <person name="Zhang T."/>
            <person name="Dennis E.S."/>
            <person name="Mayer K.F."/>
            <person name="Peterson D.G."/>
            <person name="Rokhsar D.S."/>
            <person name="Wang X."/>
            <person name="Schmutz J."/>
        </authorList>
    </citation>
    <scope>NUCLEOTIDE SEQUENCE [LARGE SCALE GENOMIC DNA]</scope>
</reference>
<keyword evidence="1" id="KW-1133">Transmembrane helix</keyword>
<evidence type="ECO:0000313" key="3">
    <source>
        <dbReference type="Proteomes" id="UP000032304"/>
    </source>
</evidence>